<sequence length="477" mass="51300">MPRRKIRVTGAPEAPLRAALAALRTELGIPEDFPPPVREEAERAAKAPAVPSYDATDIPFFTLDPPASTDLDQATHLSRRAGGYRVRYAIADVPAFVAPGGAVDAEAHRRVNTLYFPDEKVPLHPVVLSEGAASLLPHQVRPAVLWTIDLDADGRTTAVDVRRALVRSRAKLDYAGVQRQIDAGTAEEPVALLREIGEARERLEAERGGISLNVPEQEITARDHTYVLGYRAPLPADGWNAQLSLLTGMAAAELMLAHGTGVLRTLPAAPDGAVARLRRTATALHIDWPHHVSYAALIRSLDPGDPRDAAFLQECTTLLRGAGYTVFTGGDLPAITTHAAVAAPYTHCTAPLRRLADRYAAEICLAAVADQAPPDWVLAALDTLPRRMADGARIAGTVERECVDLVEAALLKDRIGEVFEACVVDVEERRPTVGTVQLISPAVIGRIEGDHLPLGERLRVRLAQAEPGTSKILFTAV</sequence>
<dbReference type="GO" id="GO:0003723">
    <property type="term" value="F:RNA binding"/>
    <property type="evidence" value="ECO:0007669"/>
    <property type="project" value="InterPro"/>
</dbReference>
<organism evidence="2 3">
    <name type="scientific">Streptomyces monashensis</name>
    <dbReference type="NCBI Taxonomy" id="1678012"/>
    <lineage>
        <taxon>Bacteria</taxon>
        <taxon>Bacillati</taxon>
        <taxon>Actinomycetota</taxon>
        <taxon>Actinomycetes</taxon>
        <taxon>Kitasatosporales</taxon>
        <taxon>Streptomycetaceae</taxon>
        <taxon>Streptomyces</taxon>
    </lineage>
</organism>
<dbReference type="InterPro" id="IPR012340">
    <property type="entry name" value="NA-bd_OB-fold"/>
</dbReference>
<accession>A0A1S2QDT7</accession>
<proteinExistence type="predicted"/>
<dbReference type="Pfam" id="PF00773">
    <property type="entry name" value="RNB"/>
    <property type="match status" value="1"/>
</dbReference>
<comment type="caution">
    <text evidence="2">The sequence shown here is derived from an EMBL/GenBank/DDBJ whole genome shotgun (WGS) entry which is preliminary data.</text>
</comment>
<evidence type="ECO:0000259" key="1">
    <source>
        <dbReference type="SMART" id="SM00955"/>
    </source>
</evidence>
<reference evidence="2 3" key="1">
    <citation type="submission" date="2016-10" db="EMBL/GenBank/DDBJ databases">
        <title>Genome sequence of Streptomyces sp. MUSC 1.</title>
        <authorList>
            <person name="Lee L.-H."/>
            <person name="Ser H.-L."/>
            <person name="Law J.W.-F."/>
        </authorList>
    </citation>
    <scope>NUCLEOTIDE SEQUENCE [LARGE SCALE GENOMIC DNA]</scope>
    <source>
        <strain evidence="2 3">MUSC 1</strain>
    </source>
</reference>
<dbReference type="PANTHER" id="PTHR23355">
    <property type="entry name" value="RIBONUCLEASE"/>
    <property type="match status" value="1"/>
</dbReference>
<dbReference type="PANTHER" id="PTHR23355:SF9">
    <property type="entry name" value="DIS3-LIKE EXONUCLEASE 2"/>
    <property type="match status" value="1"/>
</dbReference>
<evidence type="ECO:0000313" key="2">
    <source>
        <dbReference type="EMBL" id="OIK03505.1"/>
    </source>
</evidence>
<dbReference type="Pfam" id="PF18614">
    <property type="entry name" value="RNase_II_C_S1"/>
    <property type="match status" value="1"/>
</dbReference>
<dbReference type="GO" id="GO:0004540">
    <property type="term" value="F:RNA nuclease activity"/>
    <property type="evidence" value="ECO:0007669"/>
    <property type="project" value="InterPro"/>
</dbReference>
<name>A0A1S2QDT7_9ACTN</name>
<dbReference type="EMBL" id="MLYO01000035">
    <property type="protein sequence ID" value="OIK03505.1"/>
    <property type="molecule type" value="Genomic_DNA"/>
</dbReference>
<feature type="domain" description="RNB" evidence="1">
    <location>
        <begin position="52"/>
        <end position="370"/>
    </location>
</feature>
<protein>
    <submittedName>
        <fullName evidence="2">Ribonuclease II</fullName>
    </submittedName>
</protein>
<dbReference type="SUPFAM" id="SSF50249">
    <property type="entry name" value="Nucleic acid-binding proteins"/>
    <property type="match status" value="1"/>
</dbReference>
<dbReference type="OrthoDB" id="5800376at2"/>
<dbReference type="AlphaFoldDB" id="A0A1S2QDT7"/>
<dbReference type="GO" id="GO:0006402">
    <property type="term" value="P:mRNA catabolic process"/>
    <property type="evidence" value="ECO:0007669"/>
    <property type="project" value="TreeGrafter"/>
</dbReference>
<dbReference type="InterPro" id="IPR001900">
    <property type="entry name" value="RNase_II/R"/>
</dbReference>
<keyword evidence="3" id="KW-1185">Reference proteome</keyword>
<evidence type="ECO:0000313" key="3">
    <source>
        <dbReference type="Proteomes" id="UP000179642"/>
    </source>
</evidence>
<dbReference type="InterPro" id="IPR050180">
    <property type="entry name" value="RNR_Ribonuclease"/>
</dbReference>
<dbReference type="InterPro" id="IPR040596">
    <property type="entry name" value="RNase_II_C_S1"/>
</dbReference>
<dbReference type="Proteomes" id="UP000179642">
    <property type="component" value="Unassembled WGS sequence"/>
</dbReference>
<dbReference type="SMART" id="SM00955">
    <property type="entry name" value="RNB"/>
    <property type="match status" value="1"/>
</dbReference>
<gene>
    <name evidence="2" type="ORF">BIV23_21690</name>
</gene>
<dbReference type="RefSeq" id="WP_071382576.1">
    <property type="nucleotide sequence ID" value="NZ_MLYO01000035.1"/>
</dbReference>